<organism evidence="1 2">
    <name type="scientific">Ixodes persulcatus</name>
    <name type="common">Taiga tick</name>
    <dbReference type="NCBI Taxonomy" id="34615"/>
    <lineage>
        <taxon>Eukaryota</taxon>
        <taxon>Metazoa</taxon>
        <taxon>Ecdysozoa</taxon>
        <taxon>Arthropoda</taxon>
        <taxon>Chelicerata</taxon>
        <taxon>Arachnida</taxon>
        <taxon>Acari</taxon>
        <taxon>Parasitiformes</taxon>
        <taxon>Ixodida</taxon>
        <taxon>Ixodoidea</taxon>
        <taxon>Ixodidae</taxon>
        <taxon>Ixodinae</taxon>
        <taxon>Ixodes</taxon>
    </lineage>
</organism>
<evidence type="ECO:0000313" key="1">
    <source>
        <dbReference type="EMBL" id="KAG0417510.1"/>
    </source>
</evidence>
<protein>
    <submittedName>
        <fullName evidence="1">Uncharacterized protein</fullName>
    </submittedName>
</protein>
<proteinExistence type="predicted"/>
<keyword evidence="2" id="KW-1185">Reference proteome</keyword>
<gene>
    <name evidence="1" type="ORF">HPB47_005557</name>
</gene>
<evidence type="ECO:0000313" key="2">
    <source>
        <dbReference type="Proteomes" id="UP000805193"/>
    </source>
</evidence>
<sequence>MHPRHQDKLNLDGGGFHETRPKLPRTRRPLLKGSASASGISVAPPPSQPRRQRAVFVTRLGPNCDAASLKAHIEQSGTLTVYMDPCYRLLLTPEQKYRATLHLTKTWRRITALQCKQDSTLSSKSVAAPEPEDALEALLKEKRLRLACTFESKIRRYSCLPPEEVESRALPPDPAEEIFKARHYRRAYLLATANPLLTPFPPSQLFSRRQLVTLRQIQTGIILAPYLLQRFRQHSSSHREKGSGAATTNLPCTCALCHKNADLEHLLWDSPLYSEPRTRTLATILQSLRHTSLHDWACPDPSFPKLTAIELWRSLLAYIQDPAAPHVGTRLQGTQLFTTQPRQKTKPKPTAHLSSDAVAPTGPTSKNGGPLSPAPVP</sequence>
<dbReference type="Proteomes" id="UP000805193">
    <property type="component" value="Unassembled WGS sequence"/>
</dbReference>
<comment type="caution">
    <text evidence="1">The sequence shown here is derived from an EMBL/GenBank/DDBJ whole genome shotgun (WGS) entry which is preliminary data.</text>
</comment>
<dbReference type="EMBL" id="JABSTQ010010835">
    <property type="protein sequence ID" value="KAG0417510.1"/>
    <property type="molecule type" value="Genomic_DNA"/>
</dbReference>
<name>A0AC60PDL9_IXOPE</name>
<reference evidence="1 2" key="1">
    <citation type="journal article" date="2020" name="Cell">
        <title>Large-Scale Comparative Analyses of Tick Genomes Elucidate Their Genetic Diversity and Vector Capacities.</title>
        <authorList>
            <consortium name="Tick Genome and Microbiome Consortium (TIGMIC)"/>
            <person name="Jia N."/>
            <person name="Wang J."/>
            <person name="Shi W."/>
            <person name="Du L."/>
            <person name="Sun Y."/>
            <person name="Zhan W."/>
            <person name="Jiang J.F."/>
            <person name="Wang Q."/>
            <person name="Zhang B."/>
            <person name="Ji P."/>
            <person name="Bell-Sakyi L."/>
            <person name="Cui X.M."/>
            <person name="Yuan T.T."/>
            <person name="Jiang B.G."/>
            <person name="Yang W.F."/>
            <person name="Lam T.T."/>
            <person name="Chang Q.C."/>
            <person name="Ding S.J."/>
            <person name="Wang X.J."/>
            <person name="Zhu J.G."/>
            <person name="Ruan X.D."/>
            <person name="Zhao L."/>
            <person name="Wei J.T."/>
            <person name="Ye R.Z."/>
            <person name="Que T.C."/>
            <person name="Du C.H."/>
            <person name="Zhou Y.H."/>
            <person name="Cheng J.X."/>
            <person name="Dai P.F."/>
            <person name="Guo W.B."/>
            <person name="Han X.H."/>
            <person name="Huang E.J."/>
            <person name="Li L.F."/>
            <person name="Wei W."/>
            <person name="Gao Y.C."/>
            <person name="Liu J.Z."/>
            <person name="Shao H.Z."/>
            <person name="Wang X."/>
            <person name="Wang C.C."/>
            <person name="Yang T.C."/>
            <person name="Huo Q.B."/>
            <person name="Li W."/>
            <person name="Chen H.Y."/>
            <person name="Chen S.E."/>
            <person name="Zhou L.G."/>
            <person name="Ni X.B."/>
            <person name="Tian J.H."/>
            <person name="Sheng Y."/>
            <person name="Liu T."/>
            <person name="Pan Y.S."/>
            <person name="Xia L.Y."/>
            <person name="Li J."/>
            <person name="Zhao F."/>
            <person name="Cao W.C."/>
        </authorList>
    </citation>
    <scope>NUCLEOTIDE SEQUENCE [LARGE SCALE GENOMIC DNA]</scope>
    <source>
        <strain evidence="1">Iper-2018</strain>
    </source>
</reference>
<accession>A0AC60PDL9</accession>